<keyword evidence="3" id="KW-1185">Reference proteome</keyword>
<name>A0ABV8TE87_9ACTN</name>
<organism evidence="2 3">
    <name type="scientific">Streptomyces andamanensis</name>
    <dbReference type="NCBI Taxonomy" id="1565035"/>
    <lineage>
        <taxon>Bacteria</taxon>
        <taxon>Bacillati</taxon>
        <taxon>Actinomycetota</taxon>
        <taxon>Actinomycetes</taxon>
        <taxon>Kitasatosporales</taxon>
        <taxon>Streptomycetaceae</taxon>
        <taxon>Streptomyces</taxon>
    </lineage>
</organism>
<comment type="caution">
    <text evidence="2">The sequence shown here is derived from an EMBL/GenBank/DDBJ whole genome shotgun (WGS) entry which is preliminary data.</text>
</comment>
<dbReference type="RefSeq" id="WP_381739202.1">
    <property type="nucleotide sequence ID" value="NZ_JBHSDP010000014.1"/>
</dbReference>
<keyword evidence="1" id="KW-0732">Signal</keyword>
<evidence type="ECO:0000313" key="2">
    <source>
        <dbReference type="EMBL" id="MFC4328865.1"/>
    </source>
</evidence>
<dbReference type="Proteomes" id="UP001595824">
    <property type="component" value="Unassembled WGS sequence"/>
</dbReference>
<evidence type="ECO:0000313" key="3">
    <source>
        <dbReference type="Proteomes" id="UP001595824"/>
    </source>
</evidence>
<dbReference type="EMBL" id="JBHSDP010000014">
    <property type="protein sequence ID" value="MFC4328865.1"/>
    <property type="molecule type" value="Genomic_DNA"/>
</dbReference>
<evidence type="ECO:0000256" key="1">
    <source>
        <dbReference type="SAM" id="SignalP"/>
    </source>
</evidence>
<feature type="signal peptide" evidence="1">
    <location>
        <begin position="1"/>
        <end position="26"/>
    </location>
</feature>
<gene>
    <name evidence="2" type="ORF">ACFPC0_13735</name>
</gene>
<accession>A0ABV8TE87</accession>
<reference evidence="3" key="1">
    <citation type="journal article" date="2019" name="Int. J. Syst. Evol. Microbiol.">
        <title>The Global Catalogue of Microorganisms (GCM) 10K type strain sequencing project: providing services to taxonomists for standard genome sequencing and annotation.</title>
        <authorList>
            <consortium name="The Broad Institute Genomics Platform"/>
            <consortium name="The Broad Institute Genome Sequencing Center for Infectious Disease"/>
            <person name="Wu L."/>
            <person name="Ma J."/>
        </authorList>
    </citation>
    <scope>NUCLEOTIDE SEQUENCE [LARGE SCALE GENOMIC DNA]</scope>
    <source>
        <strain evidence="3">PCU 347</strain>
    </source>
</reference>
<evidence type="ECO:0008006" key="4">
    <source>
        <dbReference type="Google" id="ProtNLM"/>
    </source>
</evidence>
<protein>
    <recommendedName>
        <fullName evidence="4">Serine/threonine protein kinase</fullName>
    </recommendedName>
</protein>
<proteinExistence type="predicted"/>
<sequence>MTAKGIAVLAAALATATTGLTGPAAAAQQFPSGESGGFRVDWSGQWVNARRMEDITLQLCDASPADKNKATARLQGYVFAGGTSKIRVAPTVFQVPIGDKKCYAWRHVLLTYFQNGERLDYARVAFGGSEEPSKTSATKWVRNPFVDP</sequence>
<feature type="chain" id="PRO_5046438422" description="Serine/threonine protein kinase" evidence="1">
    <location>
        <begin position="27"/>
        <end position="148"/>
    </location>
</feature>